<evidence type="ECO:0000256" key="1">
    <source>
        <dbReference type="SAM" id="MobiDB-lite"/>
    </source>
</evidence>
<keyword evidence="5" id="KW-1185">Reference proteome</keyword>
<feature type="transmembrane region" description="Helical" evidence="2">
    <location>
        <begin position="149"/>
        <end position="169"/>
    </location>
</feature>
<dbReference type="PANTHER" id="PTHR36927:SF4">
    <property type="entry name" value="BLR5718 PROTEIN"/>
    <property type="match status" value="1"/>
</dbReference>
<feature type="transmembrane region" description="Helical" evidence="2">
    <location>
        <begin position="382"/>
        <end position="400"/>
    </location>
</feature>
<feature type="transmembrane region" description="Helical" evidence="2">
    <location>
        <begin position="32"/>
        <end position="55"/>
    </location>
</feature>
<dbReference type="AlphaFoldDB" id="A0A7R7DM52"/>
<evidence type="ECO:0000313" key="4">
    <source>
        <dbReference type="EMBL" id="BCJ34255.1"/>
    </source>
</evidence>
<reference evidence="4 5" key="1">
    <citation type="submission" date="2020-08" db="EMBL/GenBank/DDBJ databases">
        <title>Whole genome shotgun sequence of Actinocatenispora thailandica NBRC 105041.</title>
        <authorList>
            <person name="Komaki H."/>
            <person name="Tamura T."/>
        </authorList>
    </citation>
    <scope>NUCLEOTIDE SEQUENCE [LARGE SCALE GENOMIC DNA]</scope>
    <source>
        <strain evidence="4 5">NBRC 105041</strain>
    </source>
</reference>
<feature type="transmembrane region" description="Helical" evidence="2">
    <location>
        <begin position="108"/>
        <end position="129"/>
    </location>
</feature>
<evidence type="ECO:0000259" key="3">
    <source>
        <dbReference type="Pfam" id="PF01757"/>
    </source>
</evidence>
<dbReference type="Proteomes" id="UP000611640">
    <property type="component" value="Chromosome"/>
</dbReference>
<keyword evidence="2" id="KW-1133">Transmembrane helix</keyword>
<dbReference type="EMBL" id="AP023355">
    <property type="protein sequence ID" value="BCJ34255.1"/>
    <property type="molecule type" value="Genomic_DNA"/>
</dbReference>
<accession>A0A7R7DM52</accession>
<dbReference type="PANTHER" id="PTHR36927">
    <property type="entry name" value="BLR4337 PROTEIN"/>
    <property type="match status" value="1"/>
</dbReference>
<dbReference type="InterPro" id="IPR002656">
    <property type="entry name" value="Acyl_transf_3_dom"/>
</dbReference>
<feature type="domain" description="Acyltransferase 3" evidence="3">
    <location>
        <begin position="26"/>
        <end position="397"/>
    </location>
</feature>
<name>A0A7R7DM52_9ACTN</name>
<dbReference type="KEGG" id="atl:Athai_17580"/>
<feature type="transmembrane region" description="Helical" evidence="2">
    <location>
        <begin position="216"/>
        <end position="234"/>
    </location>
</feature>
<keyword evidence="2" id="KW-0812">Transmembrane</keyword>
<feature type="transmembrane region" description="Helical" evidence="2">
    <location>
        <begin position="316"/>
        <end position="335"/>
    </location>
</feature>
<gene>
    <name evidence="4" type="ORF">Athai_17580</name>
</gene>
<evidence type="ECO:0000256" key="2">
    <source>
        <dbReference type="SAM" id="Phobius"/>
    </source>
</evidence>
<feature type="transmembrane region" description="Helical" evidence="2">
    <location>
        <begin position="61"/>
        <end position="87"/>
    </location>
</feature>
<keyword evidence="2" id="KW-0472">Membrane</keyword>
<dbReference type="InterPro" id="IPR050623">
    <property type="entry name" value="Glucan_succinyl_AcylTrfase"/>
</dbReference>
<proteinExistence type="predicted"/>
<feature type="transmembrane region" description="Helical" evidence="2">
    <location>
        <begin position="246"/>
        <end position="266"/>
    </location>
</feature>
<dbReference type="GO" id="GO:0016747">
    <property type="term" value="F:acyltransferase activity, transferring groups other than amino-acyl groups"/>
    <property type="evidence" value="ECO:0007669"/>
    <property type="project" value="InterPro"/>
</dbReference>
<protein>
    <recommendedName>
        <fullName evidence="3">Acyltransferase 3 domain-containing protein</fullName>
    </recommendedName>
</protein>
<organism evidence="4 5">
    <name type="scientific">Actinocatenispora thailandica</name>
    <dbReference type="NCBI Taxonomy" id="227318"/>
    <lineage>
        <taxon>Bacteria</taxon>
        <taxon>Bacillati</taxon>
        <taxon>Actinomycetota</taxon>
        <taxon>Actinomycetes</taxon>
        <taxon>Micromonosporales</taxon>
        <taxon>Micromonosporaceae</taxon>
        <taxon>Actinocatenispora</taxon>
    </lineage>
</organism>
<sequence>MSVLRDQPDSLVRNGTGDRAGRRLWFVDNLRILLTVLVVLHHVAVGYSGLGMWYYDEQPTSTAVGIGLTAFLMLNQAWFMGAFFLLSGHFTPGSYQRKGARAFLRDRLVRLGIPLLVFYFVLNPILSVGDYHGGSLGTAYLHAIGSGPLWFALALLVFDGCYAAVRAVAGARRSRTRGRSPRAGEPATGTGVGRPGRPNGLLRWAEDAGGAPKRRAVLGFVALLALATYALRIVVPEGFWLPVVDFPTGAYLPQYAGFFALGALAYRRGWFHAVTPRLGWFGAGLAAGATVLFLPLALSGGLTGWTGHGTPSSLCYALFDSGFAVGLLLALIALFRHRFDGQGPLRRYLSRHAFTVYVSHAAVVTAAGYGLSALAVPTLPKVVLLAAVTVPACFALAGPIRRLPGVRRVL</sequence>
<feature type="transmembrane region" description="Helical" evidence="2">
    <location>
        <begin position="356"/>
        <end position="376"/>
    </location>
</feature>
<evidence type="ECO:0000313" key="5">
    <source>
        <dbReference type="Proteomes" id="UP000611640"/>
    </source>
</evidence>
<dbReference type="Pfam" id="PF01757">
    <property type="entry name" value="Acyl_transf_3"/>
    <property type="match status" value="1"/>
</dbReference>
<dbReference type="RefSeq" id="WP_203961006.1">
    <property type="nucleotide sequence ID" value="NZ_AP023355.1"/>
</dbReference>
<feature type="region of interest" description="Disordered" evidence="1">
    <location>
        <begin position="175"/>
        <end position="195"/>
    </location>
</feature>
<feature type="transmembrane region" description="Helical" evidence="2">
    <location>
        <begin position="278"/>
        <end position="296"/>
    </location>
</feature>